<protein>
    <recommendedName>
        <fullName evidence="4 6">dTDP-4-dehydrorhamnose reductase</fullName>
        <ecNumber evidence="3 6">1.1.1.133</ecNumber>
    </recommendedName>
</protein>
<dbReference type="PANTHER" id="PTHR10491">
    <property type="entry name" value="DTDP-4-DEHYDRORHAMNOSE REDUCTASE"/>
    <property type="match status" value="1"/>
</dbReference>
<evidence type="ECO:0000259" key="7">
    <source>
        <dbReference type="Pfam" id="PF04321"/>
    </source>
</evidence>
<comment type="pathway">
    <text evidence="1 6">Carbohydrate biosynthesis; dTDP-L-rhamnose biosynthesis.</text>
</comment>
<dbReference type="PANTHER" id="PTHR10491:SF4">
    <property type="entry name" value="METHIONINE ADENOSYLTRANSFERASE 2 SUBUNIT BETA"/>
    <property type="match status" value="1"/>
</dbReference>
<dbReference type="Proteomes" id="UP001172082">
    <property type="component" value="Unassembled WGS sequence"/>
</dbReference>
<dbReference type="Gene3D" id="3.40.50.720">
    <property type="entry name" value="NAD(P)-binding Rossmann-like Domain"/>
    <property type="match status" value="1"/>
</dbReference>
<name>A0ABT8KHN1_9BACT</name>
<dbReference type="EMBL" id="JAUJEA010000001">
    <property type="protein sequence ID" value="MDN5200217.1"/>
    <property type="molecule type" value="Genomic_DNA"/>
</dbReference>
<dbReference type="Gene3D" id="3.90.25.10">
    <property type="entry name" value="UDP-galactose 4-epimerase, domain 1"/>
    <property type="match status" value="1"/>
</dbReference>
<evidence type="ECO:0000256" key="1">
    <source>
        <dbReference type="ARBA" id="ARBA00004781"/>
    </source>
</evidence>
<keyword evidence="6 8" id="KW-0560">Oxidoreductase</keyword>
<dbReference type="RefSeq" id="WP_346750243.1">
    <property type="nucleotide sequence ID" value="NZ_JAUJEA010000001.1"/>
</dbReference>
<dbReference type="SUPFAM" id="SSF51735">
    <property type="entry name" value="NAD(P)-binding Rossmann-fold domains"/>
    <property type="match status" value="1"/>
</dbReference>
<comment type="caution">
    <text evidence="8">The sequence shown here is derived from an EMBL/GenBank/DDBJ whole genome shotgun (WGS) entry which is preliminary data.</text>
</comment>
<evidence type="ECO:0000313" key="8">
    <source>
        <dbReference type="EMBL" id="MDN5200217.1"/>
    </source>
</evidence>
<dbReference type="InterPro" id="IPR029903">
    <property type="entry name" value="RmlD-like-bd"/>
</dbReference>
<dbReference type="NCBIfam" id="TIGR01214">
    <property type="entry name" value="rmlD"/>
    <property type="match status" value="1"/>
</dbReference>
<gene>
    <name evidence="8" type="primary">rfbD</name>
    <name evidence="8" type="ORF">QQ008_02565</name>
</gene>
<keyword evidence="9" id="KW-1185">Reference proteome</keyword>
<dbReference type="EC" id="1.1.1.133" evidence="3 6"/>
<dbReference type="InterPro" id="IPR036291">
    <property type="entry name" value="NAD(P)-bd_dom_sf"/>
</dbReference>
<reference evidence="8" key="1">
    <citation type="submission" date="2023-06" db="EMBL/GenBank/DDBJ databases">
        <title>Genomic of Parafulvivirga corallium.</title>
        <authorList>
            <person name="Wang G."/>
        </authorList>
    </citation>
    <scope>NUCLEOTIDE SEQUENCE</scope>
    <source>
        <strain evidence="8">BMA10</strain>
    </source>
</reference>
<evidence type="ECO:0000256" key="6">
    <source>
        <dbReference type="RuleBase" id="RU364082"/>
    </source>
</evidence>
<dbReference type="InterPro" id="IPR005913">
    <property type="entry name" value="dTDP_dehydrorham_reduct"/>
</dbReference>
<evidence type="ECO:0000256" key="5">
    <source>
        <dbReference type="ARBA" id="ARBA00048200"/>
    </source>
</evidence>
<dbReference type="GO" id="GO:0008831">
    <property type="term" value="F:dTDP-4-dehydrorhamnose reductase activity"/>
    <property type="evidence" value="ECO:0007669"/>
    <property type="project" value="UniProtKB-EC"/>
</dbReference>
<accession>A0ABT8KHN1</accession>
<evidence type="ECO:0000256" key="3">
    <source>
        <dbReference type="ARBA" id="ARBA00012929"/>
    </source>
</evidence>
<sequence>MMKILVTGAMGQLGQEFIALTGQHTNLNFIFKTKEELDITVPIELRGQFLHYEPDIVINCAAYTKVDDAEIHNNRAYLINNLGPSHLAKLCREFGSTLIHISTDYVFDGKTQTPYKEIDPAKPLSVYGDSKLKGEEACLEHCKDTYIFRTSWLYSNYGHNFLKTILNLGSTKKELKVVADQMGTPTSVHDLAKAIIKLISLKRDSYQVPAPGIYHYSNMGIASWFDFAKEIITYLDMKCNVQPIPTKDYPMLAKRPFYSVLDKSKVQRELALDIPDWKTSLKETLGSLTKKTWKKTY</sequence>
<organism evidence="8 9">
    <name type="scientific">Splendidivirga corallicola</name>
    <dbReference type="NCBI Taxonomy" id="3051826"/>
    <lineage>
        <taxon>Bacteria</taxon>
        <taxon>Pseudomonadati</taxon>
        <taxon>Bacteroidota</taxon>
        <taxon>Cytophagia</taxon>
        <taxon>Cytophagales</taxon>
        <taxon>Splendidivirgaceae</taxon>
        <taxon>Splendidivirga</taxon>
    </lineage>
</organism>
<dbReference type="Pfam" id="PF04321">
    <property type="entry name" value="RmlD_sub_bind"/>
    <property type="match status" value="1"/>
</dbReference>
<dbReference type="CDD" id="cd05254">
    <property type="entry name" value="dTDP_HR_like_SDR_e"/>
    <property type="match status" value="1"/>
</dbReference>
<evidence type="ECO:0000256" key="4">
    <source>
        <dbReference type="ARBA" id="ARBA00017099"/>
    </source>
</evidence>
<proteinExistence type="inferred from homology"/>
<comment type="function">
    <text evidence="6">Catalyzes the reduction of dTDP-6-deoxy-L-lyxo-4-hexulose to yield dTDP-L-rhamnose.</text>
</comment>
<comment type="catalytic activity">
    <reaction evidence="5">
        <text>dTDP-beta-L-rhamnose + NADP(+) = dTDP-4-dehydro-beta-L-rhamnose + NADPH + H(+)</text>
        <dbReference type="Rhea" id="RHEA:21796"/>
        <dbReference type="ChEBI" id="CHEBI:15378"/>
        <dbReference type="ChEBI" id="CHEBI:57510"/>
        <dbReference type="ChEBI" id="CHEBI:57783"/>
        <dbReference type="ChEBI" id="CHEBI:58349"/>
        <dbReference type="ChEBI" id="CHEBI:62830"/>
        <dbReference type="EC" id="1.1.1.133"/>
    </reaction>
</comment>
<feature type="domain" description="RmlD-like substrate binding" evidence="7">
    <location>
        <begin position="2"/>
        <end position="287"/>
    </location>
</feature>
<evidence type="ECO:0000313" key="9">
    <source>
        <dbReference type="Proteomes" id="UP001172082"/>
    </source>
</evidence>
<evidence type="ECO:0000256" key="2">
    <source>
        <dbReference type="ARBA" id="ARBA00010944"/>
    </source>
</evidence>
<comment type="similarity">
    <text evidence="2 6">Belongs to the dTDP-4-dehydrorhamnose reductase family.</text>
</comment>
<keyword evidence="6" id="KW-0521">NADP</keyword>